<reference evidence="1 2" key="1">
    <citation type="submission" date="2016-07" db="EMBL/GenBank/DDBJ databases">
        <title>Pervasive Adenine N6-methylation of Active Genes in Fungi.</title>
        <authorList>
            <consortium name="DOE Joint Genome Institute"/>
            <person name="Mondo S.J."/>
            <person name="Dannebaum R.O."/>
            <person name="Kuo R.C."/>
            <person name="Labutti K."/>
            <person name="Haridas S."/>
            <person name="Kuo A."/>
            <person name="Salamov A."/>
            <person name="Ahrendt S.R."/>
            <person name="Lipzen A."/>
            <person name="Sullivan W."/>
            <person name="Andreopoulos W.B."/>
            <person name="Clum A."/>
            <person name="Lindquist E."/>
            <person name="Daum C."/>
            <person name="Ramamoorthy G.K."/>
            <person name="Gryganskyi A."/>
            <person name="Culley D."/>
            <person name="Magnuson J.K."/>
            <person name="James T.Y."/>
            <person name="O'Malley M.A."/>
            <person name="Stajich J.E."/>
            <person name="Spatafora J.W."/>
            <person name="Visel A."/>
            <person name="Grigoriev I.V."/>
        </authorList>
    </citation>
    <scope>NUCLEOTIDE SEQUENCE [LARGE SCALE GENOMIC DNA]</scope>
    <source>
        <strain evidence="1 2">68-887.2</strain>
    </source>
</reference>
<accession>A0A1Y2BC49</accession>
<gene>
    <name evidence="1" type="ORF">BCR39DRAFT_557681</name>
</gene>
<evidence type="ECO:0000313" key="2">
    <source>
        <dbReference type="Proteomes" id="UP000193986"/>
    </source>
</evidence>
<comment type="caution">
    <text evidence="1">The sequence shown here is derived from an EMBL/GenBank/DDBJ whole genome shotgun (WGS) entry which is preliminary data.</text>
</comment>
<dbReference type="InParanoid" id="A0A1Y2BC49"/>
<evidence type="ECO:0000313" key="1">
    <source>
        <dbReference type="EMBL" id="ORY32286.1"/>
    </source>
</evidence>
<protein>
    <submittedName>
        <fullName evidence="1">Uncharacterized protein</fullName>
    </submittedName>
</protein>
<proteinExistence type="predicted"/>
<dbReference type="Proteomes" id="UP000193986">
    <property type="component" value="Unassembled WGS sequence"/>
</dbReference>
<dbReference type="AlphaFoldDB" id="A0A1Y2BC49"/>
<keyword evidence="2" id="KW-1185">Reference proteome</keyword>
<name>A0A1Y2BC49_9TREE</name>
<dbReference type="EMBL" id="MCFC01000010">
    <property type="protein sequence ID" value="ORY32286.1"/>
    <property type="molecule type" value="Genomic_DNA"/>
</dbReference>
<organism evidence="1 2">
    <name type="scientific">Naematelia encephala</name>
    <dbReference type="NCBI Taxonomy" id="71784"/>
    <lineage>
        <taxon>Eukaryota</taxon>
        <taxon>Fungi</taxon>
        <taxon>Dikarya</taxon>
        <taxon>Basidiomycota</taxon>
        <taxon>Agaricomycotina</taxon>
        <taxon>Tremellomycetes</taxon>
        <taxon>Tremellales</taxon>
        <taxon>Naemateliaceae</taxon>
        <taxon>Naematelia</taxon>
    </lineage>
</organism>
<sequence length="246" mass="27733">MSTTTILGSDPRYTDLITRASSNDSEWNRGVCPSVAHWNCTDQQASRNLYPETPYPGRRKVVKLTFQSAPTEDSVQDATAENSASCYMHPSCAYDYTVLAISRRPSDHIDGPDLLRSLRADYALTTCIATHIAHLKDLLSIQFGYVVPVRGDSSLYLGSFGDKPWYFLPGPFPPMSLNHDKLYQVDDVRTFFSNHNEKPWDYPLNEDDIRASRLSRQQWTELPDPEASIYEGWGQLTIRTDGGTGD</sequence>